<dbReference type="EMBL" id="JACEZS010000006">
    <property type="protein sequence ID" value="MBA5605580.1"/>
    <property type="molecule type" value="Genomic_DNA"/>
</dbReference>
<dbReference type="InterPro" id="IPR029063">
    <property type="entry name" value="SAM-dependent_MTases_sf"/>
</dbReference>
<evidence type="ECO:0000256" key="1">
    <source>
        <dbReference type="ARBA" id="ARBA00022679"/>
    </source>
</evidence>
<keyword evidence="1 3" id="KW-0808">Transferase</keyword>
<keyword evidence="3" id="KW-0489">Methyltransferase</keyword>
<dbReference type="RefSeq" id="WP_182216629.1">
    <property type="nucleotide sequence ID" value="NZ_JACEZS010000006.1"/>
</dbReference>
<evidence type="ECO:0000313" key="4">
    <source>
        <dbReference type="Proteomes" id="UP000566711"/>
    </source>
</evidence>
<dbReference type="Pfam" id="PF13649">
    <property type="entry name" value="Methyltransf_25"/>
    <property type="match status" value="1"/>
</dbReference>
<evidence type="ECO:0000313" key="3">
    <source>
        <dbReference type="EMBL" id="MBA5605580.1"/>
    </source>
</evidence>
<accession>A0A7W2EGM3</accession>
<dbReference type="Proteomes" id="UP000566711">
    <property type="component" value="Unassembled WGS sequence"/>
</dbReference>
<dbReference type="CDD" id="cd02440">
    <property type="entry name" value="AdoMet_MTases"/>
    <property type="match status" value="1"/>
</dbReference>
<dbReference type="PANTHER" id="PTHR43861">
    <property type="entry name" value="TRANS-ACONITATE 2-METHYLTRANSFERASE-RELATED"/>
    <property type="match status" value="1"/>
</dbReference>
<comment type="caution">
    <text evidence="3">The sequence shown here is derived from an EMBL/GenBank/DDBJ whole genome shotgun (WGS) entry which is preliminary data.</text>
</comment>
<evidence type="ECO:0000259" key="2">
    <source>
        <dbReference type="Pfam" id="PF13649"/>
    </source>
</evidence>
<reference evidence="3 4" key="1">
    <citation type="submission" date="2020-07" db="EMBL/GenBank/DDBJ databases">
        <title>Novel species isolated from subtropical streams in China.</title>
        <authorList>
            <person name="Lu H."/>
        </authorList>
    </citation>
    <scope>NUCLEOTIDE SEQUENCE [LARGE SCALE GENOMIC DNA]</scope>
    <source>
        <strain evidence="3 4">FT3S</strain>
    </source>
</reference>
<organism evidence="3 4">
    <name type="scientific">Rugamonas fusca</name>
    <dbReference type="NCBI Taxonomy" id="2758568"/>
    <lineage>
        <taxon>Bacteria</taxon>
        <taxon>Pseudomonadati</taxon>
        <taxon>Pseudomonadota</taxon>
        <taxon>Betaproteobacteria</taxon>
        <taxon>Burkholderiales</taxon>
        <taxon>Oxalobacteraceae</taxon>
        <taxon>Telluria group</taxon>
        <taxon>Rugamonas</taxon>
    </lineage>
</organism>
<proteinExistence type="predicted"/>
<feature type="domain" description="Methyltransferase" evidence="2">
    <location>
        <begin position="40"/>
        <end position="133"/>
    </location>
</feature>
<dbReference type="AlphaFoldDB" id="A0A7W2EGM3"/>
<dbReference type="Gene3D" id="3.40.50.150">
    <property type="entry name" value="Vaccinia Virus protein VP39"/>
    <property type="match status" value="1"/>
</dbReference>
<keyword evidence="4" id="KW-1185">Reference proteome</keyword>
<dbReference type="GO" id="GO:0008168">
    <property type="term" value="F:methyltransferase activity"/>
    <property type="evidence" value="ECO:0007669"/>
    <property type="project" value="UniProtKB-KW"/>
</dbReference>
<sequence length="198" mass="21712">MSLHASVAFFDTQFQRQIAQHEFALNPFEQAALPHLRGRILDFGCGMGNLALHAARVGHEVVAYDASPAAIAHLQQVARDEALPLRAAVADLREMRMQEQFDTVVCIGLLTFFDCPTALSQLAHLQSLLRPGGVAVVNVLTEGTTYMDMFSPEGHCLFKQGELLAQFDGWRILAHEPRSFPAPGGTVKAFDTVIAERV</sequence>
<dbReference type="InterPro" id="IPR041698">
    <property type="entry name" value="Methyltransf_25"/>
</dbReference>
<gene>
    <name evidence="3" type="ORF">H3H36_09425</name>
</gene>
<name>A0A7W2EGM3_9BURK</name>
<protein>
    <submittedName>
        <fullName evidence="3">Class I SAM-dependent methyltransferase</fullName>
    </submittedName>
</protein>
<dbReference type="SUPFAM" id="SSF53335">
    <property type="entry name" value="S-adenosyl-L-methionine-dependent methyltransferases"/>
    <property type="match status" value="1"/>
</dbReference>
<dbReference type="GO" id="GO:0032259">
    <property type="term" value="P:methylation"/>
    <property type="evidence" value="ECO:0007669"/>
    <property type="project" value="UniProtKB-KW"/>
</dbReference>